<keyword evidence="2" id="KW-0464">Manganese</keyword>
<keyword evidence="4" id="KW-1185">Reference proteome</keyword>
<gene>
    <name evidence="3" type="ORF">ADUPG1_008023</name>
</gene>
<reference evidence="3" key="1">
    <citation type="submission" date="2022-03" db="EMBL/GenBank/DDBJ databases">
        <title>Draft genome sequence of Aduncisulcus paluster, a free-living microaerophilic Fornicata.</title>
        <authorList>
            <person name="Yuyama I."/>
            <person name="Kume K."/>
            <person name="Tamura T."/>
            <person name="Inagaki Y."/>
            <person name="Hashimoto T."/>
        </authorList>
    </citation>
    <scope>NUCLEOTIDE SEQUENCE</scope>
    <source>
        <strain evidence="3">NY0171</strain>
    </source>
</reference>
<evidence type="ECO:0000256" key="1">
    <source>
        <dbReference type="ARBA" id="ARBA00022801"/>
    </source>
</evidence>
<dbReference type="Proteomes" id="UP001057375">
    <property type="component" value="Unassembled WGS sequence"/>
</dbReference>
<sequence>ELFLCQHKPFTSKALAITDDVDMTSRLVRVTEFKERMRVRHTDDGHRLAKRVSDLKRLLIAYQNGTLKPMGKGKKKVLMKFSSHLGKNF</sequence>
<dbReference type="EMBL" id="BQXS01010856">
    <property type="protein sequence ID" value="GKT34724.1"/>
    <property type="molecule type" value="Genomic_DNA"/>
</dbReference>
<keyword evidence="1" id="KW-0378">Hydrolase</keyword>
<feature type="non-terminal residue" evidence="3">
    <location>
        <position position="1"/>
    </location>
</feature>
<comment type="caution">
    <text evidence="3">The sequence shown here is derived from an EMBL/GenBank/DDBJ whole genome shotgun (WGS) entry which is preliminary data.</text>
</comment>
<organism evidence="3 4">
    <name type="scientific">Aduncisulcus paluster</name>
    <dbReference type="NCBI Taxonomy" id="2918883"/>
    <lineage>
        <taxon>Eukaryota</taxon>
        <taxon>Metamonada</taxon>
        <taxon>Carpediemonas-like organisms</taxon>
        <taxon>Aduncisulcus</taxon>
    </lineage>
</organism>
<name>A0ABQ5KTK7_9EUKA</name>
<proteinExistence type="predicted"/>
<protein>
    <submittedName>
        <fullName evidence="3">Fructose-1,6-bisphosphatase class 3</fullName>
    </submittedName>
</protein>
<evidence type="ECO:0000256" key="2">
    <source>
        <dbReference type="ARBA" id="ARBA00023211"/>
    </source>
</evidence>
<dbReference type="InterPro" id="IPR009164">
    <property type="entry name" value="FBPtase_class3"/>
</dbReference>
<dbReference type="Pfam" id="PF06874">
    <property type="entry name" value="FBPase_2"/>
    <property type="match status" value="1"/>
</dbReference>
<accession>A0ABQ5KTK7</accession>
<evidence type="ECO:0000313" key="4">
    <source>
        <dbReference type="Proteomes" id="UP001057375"/>
    </source>
</evidence>
<evidence type="ECO:0000313" key="3">
    <source>
        <dbReference type="EMBL" id="GKT34724.1"/>
    </source>
</evidence>